<dbReference type="AlphaFoldDB" id="A0A1Q8EMY2"/>
<dbReference type="Proteomes" id="UP000185578">
    <property type="component" value="Unassembled WGS sequence"/>
</dbReference>
<protein>
    <submittedName>
        <fullName evidence="1">PBS lyase</fullName>
    </submittedName>
</protein>
<dbReference type="Pfam" id="PF13646">
    <property type="entry name" value="HEAT_2"/>
    <property type="match status" value="2"/>
</dbReference>
<dbReference type="SMART" id="SM00567">
    <property type="entry name" value="EZ_HEAT"/>
    <property type="match status" value="8"/>
</dbReference>
<reference evidence="1" key="1">
    <citation type="submission" date="2016-12" db="EMBL/GenBank/DDBJ databases">
        <authorList>
            <person name="Song W.-J."/>
            <person name="Kurnit D.M."/>
        </authorList>
    </citation>
    <scope>NUCLEOTIDE SEQUENCE [LARGE SCALE GENOMIC DNA]</scope>
    <source>
        <strain evidence="1">PCL1601</strain>
    </source>
</reference>
<keyword evidence="1" id="KW-0456">Lyase</keyword>
<organism evidence="1">
    <name type="scientific">Pseudomonas chlororaphis</name>
    <dbReference type="NCBI Taxonomy" id="587753"/>
    <lineage>
        <taxon>Bacteria</taxon>
        <taxon>Pseudomonadati</taxon>
        <taxon>Pseudomonadota</taxon>
        <taxon>Gammaproteobacteria</taxon>
        <taxon>Pseudomonadales</taxon>
        <taxon>Pseudomonadaceae</taxon>
        <taxon>Pseudomonas</taxon>
    </lineage>
</organism>
<name>A0A1Q8EMY2_9PSED</name>
<comment type="caution">
    <text evidence="1">The sequence shown here is derived from an EMBL/GenBank/DDBJ whole genome shotgun (WGS) entry which is preliminary data.</text>
</comment>
<dbReference type="InterPro" id="IPR026003">
    <property type="entry name" value="Cohesin_HEAT"/>
</dbReference>
<dbReference type="Pfam" id="PF03130">
    <property type="entry name" value="HEAT_PBS"/>
    <property type="match status" value="1"/>
</dbReference>
<dbReference type="PANTHER" id="PTHR12697:SF5">
    <property type="entry name" value="DEOXYHYPUSINE HYDROXYLASE"/>
    <property type="match status" value="1"/>
</dbReference>
<dbReference type="RefSeq" id="WP_075120470.1">
    <property type="nucleotide sequence ID" value="NZ_MSCT01000016.1"/>
</dbReference>
<dbReference type="InterPro" id="IPR011989">
    <property type="entry name" value="ARM-like"/>
</dbReference>
<dbReference type="EMBL" id="MSCT01000016">
    <property type="protein sequence ID" value="OLF53162.1"/>
    <property type="molecule type" value="Genomic_DNA"/>
</dbReference>
<dbReference type="SUPFAM" id="SSF48371">
    <property type="entry name" value="ARM repeat"/>
    <property type="match status" value="2"/>
</dbReference>
<dbReference type="Pfam" id="PF12765">
    <property type="entry name" value="Cohesin_HEAT"/>
    <property type="match status" value="1"/>
</dbReference>
<dbReference type="GO" id="GO:0016491">
    <property type="term" value="F:oxidoreductase activity"/>
    <property type="evidence" value="ECO:0007669"/>
    <property type="project" value="TreeGrafter"/>
</dbReference>
<proteinExistence type="predicted"/>
<dbReference type="OrthoDB" id="3464935at2"/>
<evidence type="ECO:0000313" key="1">
    <source>
        <dbReference type="EMBL" id="OLF53162.1"/>
    </source>
</evidence>
<dbReference type="Gene3D" id="1.25.10.10">
    <property type="entry name" value="Leucine-rich Repeat Variant"/>
    <property type="match status" value="2"/>
</dbReference>
<sequence length="320" mass="34330">MSDFFRDTDHDDIRALHGRLTDSDPGVRRIALIELADLEEPEGLVWLVDRLRQDPAVEVRAEAARLLEAWEDEPVVAALCEALTDSDASVQEAAAQSLSLLKSSAAGRVILPWTGHAEPRVRVAAFRALRELRHAEAAEAATRALDDPEAGVRREAVAVLGWLKQLQAVPALARLASSDPDTDVRRAATGALGLASDAQVLPALAQALLDSAWQVREEAATTLGKVGQPEAGPALIAALQDDYWQVRLRAARSLGRLRHAPALAALIDTLGHRISNLRKEAALALGELGDARAREALLAAEHDGDPEVRKAVRIALGQLS</sequence>
<gene>
    <name evidence="1" type="ORF">BTN82_17995</name>
</gene>
<dbReference type="PANTHER" id="PTHR12697">
    <property type="entry name" value="PBS LYASE HEAT-LIKE PROTEIN"/>
    <property type="match status" value="1"/>
</dbReference>
<accession>A0A1Q8EMY2</accession>
<dbReference type="InterPro" id="IPR004155">
    <property type="entry name" value="PBS_lyase_HEAT"/>
</dbReference>
<dbReference type="GO" id="GO:0016829">
    <property type="term" value="F:lyase activity"/>
    <property type="evidence" value="ECO:0007669"/>
    <property type="project" value="UniProtKB-KW"/>
</dbReference>
<dbReference type="InterPro" id="IPR016024">
    <property type="entry name" value="ARM-type_fold"/>
</dbReference>